<name>A0A5C8NPB9_9BURK</name>
<evidence type="ECO:0000313" key="1">
    <source>
        <dbReference type="EMBL" id="TXL63569.1"/>
    </source>
</evidence>
<reference evidence="1 2" key="1">
    <citation type="submission" date="2019-06" db="EMBL/GenBank/DDBJ databases">
        <title>Quisquiliibacterium sp. nov., isolated from a maize field.</title>
        <authorList>
            <person name="Lin S.-Y."/>
            <person name="Tsai C.-F."/>
            <person name="Young C.-C."/>
        </authorList>
    </citation>
    <scope>NUCLEOTIDE SEQUENCE [LARGE SCALE GENOMIC DNA]</scope>
    <source>
        <strain evidence="1 2">CC-CFT501</strain>
    </source>
</reference>
<accession>A0A5C8NPB9</accession>
<dbReference type="RefSeq" id="WP_147705723.1">
    <property type="nucleotide sequence ID" value="NZ_VDUY01000008.1"/>
</dbReference>
<sequence>MKHSTTEVTMLLEALKKAGVPDPVALLADYADAHPEDEAARVAAIEAILIEIADAPSRERASEPA</sequence>
<organism evidence="1 2">
    <name type="scientific">Zeimonas arvi</name>
    <dbReference type="NCBI Taxonomy" id="2498847"/>
    <lineage>
        <taxon>Bacteria</taxon>
        <taxon>Pseudomonadati</taxon>
        <taxon>Pseudomonadota</taxon>
        <taxon>Betaproteobacteria</taxon>
        <taxon>Burkholderiales</taxon>
        <taxon>Burkholderiaceae</taxon>
        <taxon>Zeimonas</taxon>
    </lineage>
</organism>
<dbReference type="AlphaFoldDB" id="A0A5C8NPB9"/>
<comment type="caution">
    <text evidence="1">The sequence shown here is derived from an EMBL/GenBank/DDBJ whole genome shotgun (WGS) entry which is preliminary data.</text>
</comment>
<protein>
    <submittedName>
        <fullName evidence="1">Uncharacterized protein</fullName>
    </submittedName>
</protein>
<evidence type="ECO:0000313" key="2">
    <source>
        <dbReference type="Proteomes" id="UP000321548"/>
    </source>
</evidence>
<dbReference type="EMBL" id="VDUY01000008">
    <property type="protein sequence ID" value="TXL63569.1"/>
    <property type="molecule type" value="Genomic_DNA"/>
</dbReference>
<dbReference type="Proteomes" id="UP000321548">
    <property type="component" value="Unassembled WGS sequence"/>
</dbReference>
<gene>
    <name evidence="1" type="ORF">FHP08_17185</name>
</gene>
<proteinExistence type="predicted"/>
<keyword evidence="2" id="KW-1185">Reference proteome</keyword>